<dbReference type="AlphaFoldDB" id="A0A7I7RQC6"/>
<dbReference type="RefSeq" id="WP_163916290.1">
    <property type="nucleotide sequence ID" value="NZ_AP022592.1"/>
</dbReference>
<evidence type="ECO:0000313" key="6">
    <source>
        <dbReference type="Proteomes" id="UP000467428"/>
    </source>
</evidence>
<accession>A0A7I7RQC6</accession>
<keyword evidence="5" id="KW-0614">Plasmid</keyword>
<evidence type="ECO:0008006" key="7">
    <source>
        <dbReference type="Google" id="ProtNLM"/>
    </source>
</evidence>
<keyword evidence="6" id="KW-1185">Reference proteome</keyword>
<evidence type="ECO:0000256" key="3">
    <source>
        <dbReference type="ARBA" id="ARBA00022490"/>
    </source>
</evidence>
<reference evidence="5 6" key="1">
    <citation type="journal article" date="2019" name="Emerg. Microbes Infect.">
        <title>Comprehensive subspecies identification of 175 nontuberculous mycobacteria species based on 7547 genomic profiles.</title>
        <authorList>
            <person name="Matsumoto Y."/>
            <person name="Kinjo T."/>
            <person name="Motooka D."/>
            <person name="Nabeya D."/>
            <person name="Jung N."/>
            <person name="Uechi K."/>
            <person name="Horii T."/>
            <person name="Iida T."/>
            <person name="Fujita J."/>
            <person name="Nakamura S."/>
        </authorList>
    </citation>
    <scope>NUCLEOTIDE SEQUENCE [LARGE SCALE GENOMIC DNA]</scope>
    <source>
        <strain evidence="5 6">JCM 18538</strain>
        <plasmid evidence="5">pJCM18538</plasmid>
    </source>
</reference>
<dbReference type="InterPro" id="IPR025734">
    <property type="entry name" value="EspG"/>
</dbReference>
<organism evidence="5 6">
    <name type="scientific">Mycolicibacterium arabiense</name>
    <dbReference type="NCBI Taxonomy" id="1286181"/>
    <lineage>
        <taxon>Bacteria</taxon>
        <taxon>Bacillati</taxon>
        <taxon>Actinomycetota</taxon>
        <taxon>Actinomycetes</taxon>
        <taxon>Mycobacteriales</taxon>
        <taxon>Mycobacteriaceae</taxon>
        <taxon>Mycolicibacterium</taxon>
    </lineage>
</organism>
<protein>
    <recommendedName>
        <fullName evidence="7">ESX secretion-associated protein EspG</fullName>
    </recommendedName>
</protein>
<geneLocation type="plasmid" evidence="5">
    <name>pJCM18538</name>
</geneLocation>
<gene>
    <name evidence="5" type="ORF">MARA_01630</name>
</gene>
<dbReference type="Pfam" id="PF14011">
    <property type="entry name" value="ESX-1_EspG"/>
    <property type="match status" value="1"/>
</dbReference>
<keyword evidence="3" id="KW-0963">Cytoplasm</keyword>
<sequence length="273" mass="28920">MTTALAPEFTLTVDECAAAATLVGVDTLPVVLAIPRGRRQPVVVDRACRALRTAKLLDGDAVHPDLAGILQTLRRPDRELAMRFVTPDGFVRITVARRGDACALGRRIGDDVVLRAVGSDVGATKAASLLLAQLPKARAALVASVGAPLTEMAERLSGTHDSLELADSIRAMGVEPATAMTLGAALGAREAFAEVVYHAITDFEDRMARCPGAVAVFYTRRGRIISSPSASPSGELWATLKAGTDHAFTQAIEQLVELSPQRWTPSIGTTTWN</sequence>
<dbReference type="KEGG" id="marz:MARA_01630"/>
<comment type="similarity">
    <text evidence="2">Belongs to the EspG family.</text>
</comment>
<evidence type="ECO:0000313" key="5">
    <source>
        <dbReference type="EMBL" id="BBY46733.1"/>
    </source>
</evidence>
<keyword evidence="4" id="KW-0143">Chaperone</keyword>
<evidence type="ECO:0000256" key="2">
    <source>
        <dbReference type="ARBA" id="ARBA00006411"/>
    </source>
</evidence>
<dbReference type="GO" id="GO:0005737">
    <property type="term" value="C:cytoplasm"/>
    <property type="evidence" value="ECO:0007669"/>
    <property type="project" value="UniProtKB-SubCell"/>
</dbReference>
<evidence type="ECO:0000256" key="1">
    <source>
        <dbReference type="ARBA" id="ARBA00004496"/>
    </source>
</evidence>
<evidence type="ECO:0000256" key="4">
    <source>
        <dbReference type="ARBA" id="ARBA00023186"/>
    </source>
</evidence>
<name>A0A7I7RQC6_9MYCO</name>
<dbReference type="Proteomes" id="UP000467428">
    <property type="component" value="Plasmid pJCM18538"/>
</dbReference>
<comment type="subcellular location">
    <subcellularLocation>
        <location evidence="1">Cytoplasm</location>
    </subcellularLocation>
</comment>
<dbReference type="EMBL" id="AP022592">
    <property type="protein sequence ID" value="BBY46733.1"/>
    <property type="molecule type" value="Genomic_DNA"/>
</dbReference>
<proteinExistence type="inferred from homology"/>